<evidence type="ECO:0000259" key="7">
    <source>
        <dbReference type="Pfam" id="PF03328"/>
    </source>
</evidence>
<proteinExistence type="inferred from homology"/>
<dbReference type="GO" id="GO:0000287">
    <property type="term" value="F:magnesium ion binding"/>
    <property type="evidence" value="ECO:0007669"/>
    <property type="project" value="TreeGrafter"/>
</dbReference>
<dbReference type="GO" id="GO:0006107">
    <property type="term" value="P:oxaloacetate metabolic process"/>
    <property type="evidence" value="ECO:0007669"/>
    <property type="project" value="TreeGrafter"/>
</dbReference>
<evidence type="ECO:0000256" key="6">
    <source>
        <dbReference type="PIRSR" id="PIRSR015582-2"/>
    </source>
</evidence>
<dbReference type="Pfam" id="PF03328">
    <property type="entry name" value="HpcH_HpaI"/>
    <property type="match status" value="1"/>
</dbReference>
<dbReference type="KEGG" id="abq:ABAZ39_29510"/>
<dbReference type="PIRSF" id="PIRSF015582">
    <property type="entry name" value="Cit_lyase_B"/>
    <property type="match status" value="1"/>
</dbReference>
<dbReference type="Proteomes" id="UP000027186">
    <property type="component" value="Plasmid AbAZ39_p3"/>
</dbReference>
<keyword evidence="3 6" id="KW-0479">Metal-binding</keyword>
<evidence type="ECO:0000256" key="2">
    <source>
        <dbReference type="ARBA" id="ARBA00005568"/>
    </source>
</evidence>
<dbReference type="EMBL" id="CP007796">
    <property type="protein sequence ID" value="AIB15995.1"/>
    <property type="molecule type" value="Genomic_DNA"/>
</dbReference>
<sequence>MTDLRSVRRRSFLFVPGLRPDRFAKALETGADVVCIDLEDAVAPDRKDEARALSLPTYHEQRAARAEKALRINSIRSPEGIADIDAILKLETLPDALVLPKVRSADEVRIVADLLRSRPEPVALYVIIETAEGLERVAEIAGADPSIVALFIGAVDLSAELRVRPTWDALLYARSRIVHATARAGVAVLDVPFLDLEDAAGLETEARRAAALGFTGKALIHPGHLAAIHAAFTPTAEEVAHARRIIAAFQESTTGLVVVDGKLIEKPVVREMERILLNAGTAA</sequence>
<evidence type="ECO:0000256" key="5">
    <source>
        <dbReference type="PIRSR" id="PIRSR015582-1"/>
    </source>
</evidence>
<accession>A0A060DTJ5</accession>
<reference evidence="8 9" key="1">
    <citation type="journal article" date="2014" name="Genome Announc.">
        <title>Complete Genome Sequence of the Model Rhizosphere Strain Azospirillum brasilense Az39, Successfully Applied in Agriculture.</title>
        <authorList>
            <person name="Rivera D."/>
            <person name="Revale S."/>
            <person name="Molina R."/>
            <person name="Gualpa J."/>
            <person name="Puente M."/>
            <person name="Maroniche G."/>
            <person name="Paris G."/>
            <person name="Baker D."/>
            <person name="Clavijo B."/>
            <person name="McLay K."/>
            <person name="Spaepen S."/>
            <person name="Perticari A."/>
            <person name="Vazquez M."/>
            <person name="Wisniewski-Dye F."/>
            <person name="Watkins C."/>
            <person name="Martinez-Abarca F."/>
            <person name="Vanderleyden J."/>
            <person name="Cassan F."/>
        </authorList>
    </citation>
    <scope>NUCLEOTIDE SEQUENCE [LARGE SCALE GENOMIC DNA]</scope>
    <source>
        <strain evidence="8 9">Az39</strain>
        <plasmid evidence="8">AbAZ39_p3</plasmid>
    </source>
</reference>
<dbReference type="GO" id="GO:0016829">
    <property type="term" value="F:lyase activity"/>
    <property type="evidence" value="ECO:0007669"/>
    <property type="project" value="UniProtKB-KW"/>
</dbReference>
<evidence type="ECO:0000313" key="9">
    <source>
        <dbReference type="Proteomes" id="UP000027186"/>
    </source>
</evidence>
<gene>
    <name evidence="8" type="ORF">ABAZ39_29510</name>
</gene>
<name>A0A060DTJ5_9PROT</name>
<evidence type="ECO:0000256" key="3">
    <source>
        <dbReference type="ARBA" id="ARBA00022723"/>
    </source>
</evidence>
<protein>
    <submittedName>
        <fullName evidence="8">Citrate lyase</fullName>
    </submittedName>
</protein>
<organism evidence="8 9">
    <name type="scientific">Azospirillum argentinense</name>
    <dbReference type="NCBI Taxonomy" id="2970906"/>
    <lineage>
        <taxon>Bacteria</taxon>
        <taxon>Pseudomonadati</taxon>
        <taxon>Pseudomonadota</taxon>
        <taxon>Alphaproteobacteria</taxon>
        <taxon>Rhodospirillales</taxon>
        <taxon>Azospirillaceae</taxon>
        <taxon>Azospirillum</taxon>
    </lineage>
</organism>
<comment type="cofactor">
    <cofactor evidence="1">
        <name>Mg(2+)</name>
        <dbReference type="ChEBI" id="CHEBI:18420"/>
    </cofactor>
</comment>
<evidence type="ECO:0000256" key="1">
    <source>
        <dbReference type="ARBA" id="ARBA00001946"/>
    </source>
</evidence>
<dbReference type="Gene3D" id="3.20.20.60">
    <property type="entry name" value="Phosphoenolpyruvate-binding domains"/>
    <property type="match status" value="1"/>
</dbReference>
<feature type="binding site" evidence="6">
    <location>
        <position position="156"/>
    </location>
    <ligand>
        <name>Mg(2+)</name>
        <dbReference type="ChEBI" id="CHEBI:18420"/>
    </ligand>
</feature>
<evidence type="ECO:0000313" key="8">
    <source>
        <dbReference type="EMBL" id="AIB15995.1"/>
    </source>
</evidence>
<dbReference type="SUPFAM" id="SSF51621">
    <property type="entry name" value="Phosphoenolpyruvate/pyruvate domain"/>
    <property type="match status" value="1"/>
</dbReference>
<dbReference type="InterPro" id="IPR005000">
    <property type="entry name" value="Aldolase/citrate-lyase_domain"/>
</dbReference>
<keyword evidence="4 6" id="KW-0460">Magnesium</keyword>
<feature type="binding site" evidence="5">
    <location>
        <position position="71"/>
    </location>
    <ligand>
        <name>substrate</name>
    </ligand>
</feature>
<dbReference type="RefSeq" id="WP_040137668.1">
    <property type="nucleotide sequence ID" value="NZ_CP007796.1"/>
</dbReference>
<dbReference type="InterPro" id="IPR011206">
    <property type="entry name" value="Citrate_lyase_beta/mcl1/mcl2"/>
</dbReference>
<dbReference type="PANTHER" id="PTHR32308:SF0">
    <property type="entry name" value="HPCH_HPAI ALDOLASE_CITRATE LYASE DOMAIN-CONTAINING PROTEIN"/>
    <property type="match status" value="1"/>
</dbReference>
<dbReference type="PANTHER" id="PTHR32308">
    <property type="entry name" value="LYASE BETA SUBUNIT, PUTATIVE (AFU_ORTHOLOGUE AFUA_4G13030)-RELATED"/>
    <property type="match status" value="1"/>
</dbReference>
<dbReference type="AlphaFoldDB" id="A0A060DTJ5"/>
<feature type="binding site" evidence="6">
    <location>
        <position position="129"/>
    </location>
    <ligand>
        <name>Mg(2+)</name>
        <dbReference type="ChEBI" id="CHEBI:18420"/>
    </ligand>
</feature>
<keyword evidence="8" id="KW-0456">Lyase</keyword>
<feature type="binding site" evidence="5">
    <location>
        <position position="129"/>
    </location>
    <ligand>
        <name>substrate</name>
    </ligand>
</feature>
<comment type="similarity">
    <text evidence="2">Belongs to the HpcH/HpaI aldolase family.</text>
</comment>
<evidence type="ECO:0000256" key="4">
    <source>
        <dbReference type="ARBA" id="ARBA00022842"/>
    </source>
</evidence>
<geneLocation type="plasmid" evidence="8 9">
    <name>AbAZ39_p3</name>
</geneLocation>
<dbReference type="InterPro" id="IPR015813">
    <property type="entry name" value="Pyrv/PenolPyrv_kinase-like_dom"/>
</dbReference>
<feature type="domain" description="HpcH/HpaI aldolase/citrate lyase" evidence="7">
    <location>
        <begin position="10"/>
        <end position="222"/>
    </location>
</feature>
<keyword evidence="8" id="KW-0614">Plasmid</keyword>
<dbReference type="InterPro" id="IPR040442">
    <property type="entry name" value="Pyrv_kinase-like_dom_sf"/>
</dbReference>